<dbReference type="InterPro" id="IPR004398">
    <property type="entry name" value="RNA_MeTrfase_RsmD"/>
</dbReference>
<dbReference type="InterPro" id="IPR029063">
    <property type="entry name" value="SAM-dependent_MTases_sf"/>
</dbReference>
<reference evidence="3 4" key="1">
    <citation type="journal article" date="2013" name="Genome Announc.">
        <title>Complete Genome Sequence of Mycoplasma hyorhinis Strain SK76.</title>
        <authorList>
            <person name="Goodison S."/>
            <person name="Urquidi V."/>
            <person name="Kumar D."/>
            <person name="Reyes L."/>
            <person name="Rosser C.J."/>
        </authorList>
    </citation>
    <scope>NUCLEOTIDE SEQUENCE [LARGE SCALE GENOMIC DNA]</scope>
    <source>
        <strain evidence="3 4">SK76</strain>
    </source>
</reference>
<name>A0AAI8AMX2_MESHY</name>
<dbReference type="RefSeq" id="WP_015084186.1">
    <property type="nucleotide sequence ID" value="NC_019552.1"/>
</dbReference>
<dbReference type="GO" id="GO:0031167">
    <property type="term" value="P:rRNA methylation"/>
    <property type="evidence" value="ECO:0007669"/>
    <property type="project" value="InterPro"/>
</dbReference>
<evidence type="ECO:0000256" key="1">
    <source>
        <dbReference type="ARBA" id="ARBA00022603"/>
    </source>
</evidence>
<dbReference type="PANTHER" id="PTHR43542">
    <property type="entry name" value="METHYLTRANSFERASE"/>
    <property type="match status" value="1"/>
</dbReference>
<accession>A0AAI8AMX2</accession>
<dbReference type="AlphaFoldDB" id="A0AAI8AMX2"/>
<evidence type="ECO:0000256" key="2">
    <source>
        <dbReference type="ARBA" id="ARBA00022679"/>
    </source>
</evidence>
<dbReference type="PIRSF" id="PIRSF004553">
    <property type="entry name" value="CHP00095"/>
    <property type="match status" value="1"/>
</dbReference>
<organism evidence="3 4">
    <name type="scientific">Mesomycoplasma hyorhinis SK76</name>
    <dbReference type="NCBI Taxonomy" id="1118964"/>
    <lineage>
        <taxon>Bacteria</taxon>
        <taxon>Bacillati</taxon>
        <taxon>Mycoplasmatota</taxon>
        <taxon>Mycoplasmoidales</taxon>
        <taxon>Metamycoplasmataceae</taxon>
        <taxon>Mesomycoplasma</taxon>
    </lineage>
</organism>
<keyword evidence="1 3" id="KW-0489">Methyltransferase</keyword>
<gene>
    <name evidence="3" type="ORF">MOS_475</name>
</gene>
<dbReference type="GeneID" id="93248580"/>
<dbReference type="PANTHER" id="PTHR43542:SF1">
    <property type="entry name" value="METHYLTRANSFERASE"/>
    <property type="match status" value="1"/>
</dbReference>
<dbReference type="NCBIfam" id="TIGR00095">
    <property type="entry name" value="16S rRNA (guanine(966)-N(2))-methyltransferase RsmD"/>
    <property type="match status" value="1"/>
</dbReference>
<dbReference type="SUPFAM" id="SSF53335">
    <property type="entry name" value="S-adenosyl-L-methionine-dependent methyltransferases"/>
    <property type="match status" value="1"/>
</dbReference>
<evidence type="ECO:0000313" key="3">
    <source>
        <dbReference type="EMBL" id="AFX74398.1"/>
    </source>
</evidence>
<keyword evidence="2" id="KW-0808">Transferase</keyword>
<dbReference type="EMBL" id="CP003914">
    <property type="protein sequence ID" value="AFX74398.1"/>
    <property type="molecule type" value="Genomic_DNA"/>
</dbReference>
<evidence type="ECO:0000313" key="4">
    <source>
        <dbReference type="Proteomes" id="UP000009399"/>
    </source>
</evidence>
<dbReference type="GO" id="GO:0008168">
    <property type="term" value="F:methyltransferase activity"/>
    <property type="evidence" value="ECO:0007669"/>
    <property type="project" value="UniProtKB-KW"/>
</dbReference>
<dbReference type="Proteomes" id="UP000009399">
    <property type="component" value="Chromosome"/>
</dbReference>
<protein>
    <submittedName>
        <fullName evidence="3">Ribosomal RNA small subunit methyltransferase D</fullName>
    </submittedName>
</protein>
<proteinExistence type="predicted"/>
<dbReference type="Pfam" id="PF03602">
    <property type="entry name" value="Cons_hypoth95"/>
    <property type="match status" value="1"/>
</dbReference>
<dbReference type="CDD" id="cd02440">
    <property type="entry name" value="AdoMet_MTases"/>
    <property type="match status" value="1"/>
</dbReference>
<dbReference type="Gene3D" id="3.40.50.150">
    <property type="entry name" value="Vaccinia Virus protein VP39"/>
    <property type="match status" value="1"/>
</dbReference>
<dbReference type="KEGG" id="mhs:MOS_475"/>
<sequence>MIRIIAGKYRGLLIKNPDFNIVRPMSDRTREAIFSSLQFFIPDKRVLDLFSGTGAIGIEALSRGAKEVIASELDKKVFDNIVELKNKHSIENYFIQRKSALVLLDEVQNQKFSIIFLDPPHAQIEVTKASFAKIYDYQILEKEGFLIYKTNLGAQLIPDNFKILKEKKYAKNTVYFLQYKDEG</sequence>